<evidence type="ECO:0000313" key="1">
    <source>
        <dbReference type="EMBL" id="ODS31434.1"/>
    </source>
</evidence>
<dbReference type="EMBL" id="MAYW01000118">
    <property type="protein sequence ID" value="ODS31434.1"/>
    <property type="molecule type" value="Genomic_DNA"/>
</dbReference>
<reference evidence="1 2" key="1">
    <citation type="submission" date="2016-07" db="EMBL/GenBank/DDBJ databases">
        <title>Draft genome of Scalindua rubra, obtained from a brine-seawater interface in the Red Sea, sheds light on salt adaptation in anammox bacteria.</title>
        <authorList>
            <person name="Speth D.R."/>
            <person name="Lagkouvardos I."/>
            <person name="Wang Y."/>
            <person name="Qian P.-Y."/>
            <person name="Dutilh B.E."/>
            <person name="Jetten M.S."/>
        </authorList>
    </citation>
    <scope>NUCLEOTIDE SEQUENCE [LARGE SCALE GENOMIC DNA]</scope>
    <source>
        <strain evidence="1">BSI-1</strain>
    </source>
</reference>
<name>A0A1E3X8Z7_9BACT</name>
<sequence length="57" mass="7176">MTIEKTEKEWREEMEKRNFIIWYKRTTPYEIKKIKGEEKEILDRLVIKYADEIKNIK</sequence>
<proteinExistence type="predicted"/>
<dbReference type="Proteomes" id="UP000094056">
    <property type="component" value="Unassembled WGS sequence"/>
</dbReference>
<organism evidence="1 2">
    <name type="scientific">Candidatus Scalindua rubra</name>
    <dbReference type="NCBI Taxonomy" id="1872076"/>
    <lineage>
        <taxon>Bacteria</taxon>
        <taxon>Pseudomonadati</taxon>
        <taxon>Planctomycetota</taxon>
        <taxon>Candidatus Brocadiia</taxon>
        <taxon>Candidatus Brocadiales</taxon>
        <taxon>Candidatus Scalinduaceae</taxon>
        <taxon>Candidatus Scalindua</taxon>
    </lineage>
</organism>
<dbReference type="AlphaFoldDB" id="A0A1E3X8Z7"/>
<gene>
    <name evidence="1" type="ORF">SCARUB_03448</name>
</gene>
<accession>A0A1E3X8Z7</accession>
<protein>
    <submittedName>
        <fullName evidence="1">Uncharacterized protein</fullName>
    </submittedName>
</protein>
<evidence type="ECO:0000313" key="2">
    <source>
        <dbReference type="Proteomes" id="UP000094056"/>
    </source>
</evidence>
<comment type="caution">
    <text evidence="1">The sequence shown here is derived from an EMBL/GenBank/DDBJ whole genome shotgun (WGS) entry which is preliminary data.</text>
</comment>